<name>A0AA35RBA5_GEOBA</name>
<evidence type="ECO:0000313" key="2">
    <source>
        <dbReference type="Proteomes" id="UP001174909"/>
    </source>
</evidence>
<dbReference type="SUPFAM" id="SSF49899">
    <property type="entry name" value="Concanavalin A-like lectins/glucanases"/>
    <property type="match status" value="1"/>
</dbReference>
<dbReference type="InterPro" id="IPR013320">
    <property type="entry name" value="ConA-like_dom_sf"/>
</dbReference>
<proteinExistence type="predicted"/>
<dbReference type="AlphaFoldDB" id="A0AA35RBA5"/>
<dbReference type="Proteomes" id="UP001174909">
    <property type="component" value="Unassembled WGS sequence"/>
</dbReference>
<protein>
    <recommendedName>
        <fullName evidence="3">Beta-xylosidase C-terminal Concanavalin A-like domain-containing protein</fullName>
    </recommendedName>
</protein>
<comment type="caution">
    <text evidence="1">The sequence shown here is derived from an EMBL/GenBank/DDBJ whole genome shotgun (WGS) entry which is preliminary data.</text>
</comment>
<dbReference type="Gene3D" id="2.60.120.200">
    <property type="match status" value="1"/>
</dbReference>
<evidence type="ECO:0008006" key="3">
    <source>
        <dbReference type="Google" id="ProtNLM"/>
    </source>
</evidence>
<gene>
    <name evidence="1" type="ORF">GBAR_LOCUS5295</name>
</gene>
<keyword evidence="2" id="KW-1185">Reference proteome</keyword>
<sequence>MSDEFAGSGQDLQSFWQVKDGDKSPWELKGGMLSAEAGYNQNVWTDDTSTRFFQVTDQQEFDIETSMVVDYGDASTVAGLIVYSATTKDHQDRDGQWVTLKLWGRGAAQGNNAVLQYQRRQNDDAALGYVGTQADYNPAQGVIPIELRLKREGDEYEAWFKPNAEGDWVSVGRVTNELQDPVEVGIYVGVADAEGTGQMTVTFDYFREASSPATPVDPRDRLAVTWGIAAYSPTTKDRQGREGEWVTIKLWGRGPANGNNAVIQYQKRQFDGGEGLAGTVPNFQDPAGEMDIYMRLRREDNTFTAWWKRKANDPWIDIGETEQEFDEPLEVGIYAGICDSKGKQIAQYEYFEDLLVPFDVSPRAKLPIAWGDLKRRHSVPGSR</sequence>
<reference evidence="1" key="1">
    <citation type="submission" date="2023-03" db="EMBL/GenBank/DDBJ databases">
        <authorList>
            <person name="Steffen K."/>
            <person name="Cardenas P."/>
        </authorList>
    </citation>
    <scope>NUCLEOTIDE SEQUENCE</scope>
</reference>
<evidence type="ECO:0000313" key="1">
    <source>
        <dbReference type="EMBL" id="CAI8007608.1"/>
    </source>
</evidence>
<organism evidence="1 2">
    <name type="scientific">Geodia barretti</name>
    <name type="common">Barrett's horny sponge</name>
    <dbReference type="NCBI Taxonomy" id="519541"/>
    <lineage>
        <taxon>Eukaryota</taxon>
        <taxon>Metazoa</taxon>
        <taxon>Porifera</taxon>
        <taxon>Demospongiae</taxon>
        <taxon>Heteroscleromorpha</taxon>
        <taxon>Tetractinellida</taxon>
        <taxon>Astrophorina</taxon>
        <taxon>Geodiidae</taxon>
        <taxon>Geodia</taxon>
    </lineage>
</organism>
<accession>A0AA35RBA5</accession>
<dbReference type="EMBL" id="CASHTH010000789">
    <property type="protein sequence ID" value="CAI8007608.1"/>
    <property type="molecule type" value="Genomic_DNA"/>
</dbReference>